<feature type="transmembrane region" description="Helical" evidence="7">
    <location>
        <begin position="83"/>
        <end position="101"/>
    </location>
</feature>
<accession>A0A9X6V4Y2</accession>
<feature type="transmembrane region" description="Helical" evidence="7">
    <location>
        <begin position="142"/>
        <end position="165"/>
    </location>
</feature>
<dbReference type="RefSeq" id="WP_042596037.1">
    <property type="nucleotide sequence ID" value="NZ_JARSYC010000213.1"/>
</dbReference>
<feature type="transmembrane region" description="Helical" evidence="7">
    <location>
        <begin position="310"/>
        <end position="331"/>
    </location>
</feature>
<comment type="caution">
    <text evidence="9">The sequence shown here is derived from an EMBL/GenBank/DDBJ whole genome shotgun (WGS) entry which is preliminary data.</text>
</comment>
<dbReference type="AlphaFoldDB" id="A0A9X6V4Y2"/>
<evidence type="ECO:0000313" key="9">
    <source>
        <dbReference type="EMBL" id="PFA85395.1"/>
    </source>
</evidence>
<dbReference type="InterPro" id="IPR036259">
    <property type="entry name" value="MFS_trans_sf"/>
</dbReference>
<dbReference type="Pfam" id="PF07690">
    <property type="entry name" value="MFS_1"/>
    <property type="match status" value="1"/>
</dbReference>
<feature type="transmembrane region" description="Helical" evidence="7">
    <location>
        <begin position="258"/>
        <end position="281"/>
    </location>
</feature>
<reference evidence="9 10" key="1">
    <citation type="submission" date="2017-09" db="EMBL/GenBank/DDBJ databases">
        <title>Large-scale bioinformatics analysis of Bacillus genomes uncovers conserved roles of natural products in bacterial physiology.</title>
        <authorList>
            <consortium name="Agbiome Team Llc"/>
            <person name="Bleich R.M."/>
            <person name="Kirk G.J."/>
            <person name="Santa Maria K.C."/>
            <person name="Allen S.E."/>
            <person name="Farag S."/>
            <person name="Shank E.A."/>
            <person name="Bowers A."/>
        </authorList>
    </citation>
    <scope>NUCLEOTIDE SEQUENCE [LARGE SCALE GENOMIC DNA]</scope>
    <source>
        <strain evidence="9 10">AFS015413</strain>
    </source>
</reference>
<dbReference type="SUPFAM" id="SSF103473">
    <property type="entry name" value="MFS general substrate transporter"/>
    <property type="match status" value="1"/>
</dbReference>
<dbReference type="GO" id="GO:0005886">
    <property type="term" value="C:plasma membrane"/>
    <property type="evidence" value="ECO:0007669"/>
    <property type="project" value="UniProtKB-SubCell"/>
</dbReference>
<dbReference type="Proteomes" id="UP000220397">
    <property type="component" value="Unassembled WGS sequence"/>
</dbReference>
<evidence type="ECO:0000256" key="1">
    <source>
        <dbReference type="ARBA" id="ARBA00004651"/>
    </source>
</evidence>
<dbReference type="PANTHER" id="PTHR23513">
    <property type="entry name" value="INTEGRAL MEMBRANE EFFLUX PROTEIN-RELATED"/>
    <property type="match status" value="1"/>
</dbReference>
<evidence type="ECO:0000256" key="5">
    <source>
        <dbReference type="ARBA" id="ARBA00022989"/>
    </source>
</evidence>
<organism evidence="9 10">
    <name type="scientific">Bacillus thuringiensis</name>
    <dbReference type="NCBI Taxonomy" id="1428"/>
    <lineage>
        <taxon>Bacteria</taxon>
        <taxon>Bacillati</taxon>
        <taxon>Bacillota</taxon>
        <taxon>Bacilli</taxon>
        <taxon>Bacillales</taxon>
        <taxon>Bacillaceae</taxon>
        <taxon>Bacillus</taxon>
        <taxon>Bacillus cereus group</taxon>
    </lineage>
</organism>
<evidence type="ECO:0000256" key="2">
    <source>
        <dbReference type="ARBA" id="ARBA00022448"/>
    </source>
</evidence>
<dbReference type="Gene3D" id="1.20.1250.20">
    <property type="entry name" value="MFS general substrate transporter like domains"/>
    <property type="match status" value="1"/>
</dbReference>
<keyword evidence="4 7" id="KW-0812">Transmembrane</keyword>
<sequence length="411" mass="45380">MKFDLLIFKNKNFLLYWISSWCTALGDAIFIITLTWMLTEETNSPTVVGTYLFILGCSKAIFILIGGIVVDRIDSRKLMITSYLVRSLLMIIFFCVNLEGIPSIWVFYAMASIFGVVDSISEPAIITWRTKILEKQYYTQSMSLLMLTGNISTVLGPMVATGIIYLSGSKVVLLVNATTYVVASLLFIMITPVKVNNLHIAPPLNSLLNDFKVGLFYFLKTSIILTMAIFAFFTNAAIGVMQVSVPFLVKDYGYGIETFGLLNTAIAVGSVIGGIIFSLFVISNARPTMTIITCFFQGIILFLIGHVNHIWLMVSLFALIGLLETAVNVIAPSVNHTIIPPKIFGRVISILILVMSGSIPISQAIAGYLMKWIEPNTIFIYAGALEISAAVMVFSLPFVRNYNVNQKNTTN</sequence>
<evidence type="ECO:0000259" key="8">
    <source>
        <dbReference type="PROSITE" id="PS50850"/>
    </source>
</evidence>
<dbReference type="PROSITE" id="PS50850">
    <property type="entry name" value="MFS"/>
    <property type="match status" value="1"/>
</dbReference>
<feature type="transmembrane region" description="Helical" evidence="7">
    <location>
        <begin position="378"/>
        <end position="399"/>
    </location>
</feature>
<keyword evidence="3" id="KW-1003">Cell membrane</keyword>
<name>A0A9X6V4Y2_BACTU</name>
<feature type="transmembrane region" description="Helical" evidence="7">
    <location>
        <begin position="214"/>
        <end position="238"/>
    </location>
</feature>
<feature type="transmembrane region" description="Helical" evidence="7">
    <location>
        <begin position="50"/>
        <end position="71"/>
    </location>
</feature>
<comment type="subcellular location">
    <subcellularLocation>
        <location evidence="1">Cell membrane</location>
        <topology evidence="1">Multi-pass membrane protein</topology>
    </subcellularLocation>
</comment>
<feature type="transmembrane region" description="Helical" evidence="7">
    <location>
        <begin position="171"/>
        <end position="193"/>
    </location>
</feature>
<dbReference type="GO" id="GO:0022857">
    <property type="term" value="F:transmembrane transporter activity"/>
    <property type="evidence" value="ECO:0007669"/>
    <property type="project" value="InterPro"/>
</dbReference>
<evidence type="ECO:0000256" key="3">
    <source>
        <dbReference type="ARBA" id="ARBA00022475"/>
    </source>
</evidence>
<keyword evidence="2" id="KW-0813">Transport</keyword>
<protein>
    <submittedName>
        <fullName evidence="9">MFS transporter</fullName>
    </submittedName>
</protein>
<dbReference type="InterPro" id="IPR011701">
    <property type="entry name" value="MFS"/>
</dbReference>
<dbReference type="CDD" id="cd06173">
    <property type="entry name" value="MFS_MefA_like"/>
    <property type="match status" value="1"/>
</dbReference>
<feature type="domain" description="Major facilitator superfamily (MFS) profile" evidence="8">
    <location>
        <begin position="223"/>
        <end position="411"/>
    </location>
</feature>
<evidence type="ECO:0000313" key="10">
    <source>
        <dbReference type="Proteomes" id="UP000220397"/>
    </source>
</evidence>
<keyword evidence="5 7" id="KW-1133">Transmembrane helix</keyword>
<dbReference type="EMBL" id="NTUS01000187">
    <property type="protein sequence ID" value="PFA85395.1"/>
    <property type="molecule type" value="Genomic_DNA"/>
</dbReference>
<evidence type="ECO:0000256" key="7">
    <source>
        <dbReference type="SAM" id="Phobius"/>
    </source>
</evidence>
<dbReference type="InterPro" id="IPR020846">
    <property type="entry name" value="MFS_dom"/>
</dbReference>
<gene>
    <name evidence="9" type="ORF">CN398_31930</name>
</gene>
<dbReference type="PANTHER" id="PTHR23513:SF6">
    <property type="entry name" value="MAJOR FACILITATOR SUPERFAMILY ASSOCIATED DOMAIN-CONTAINING PROTEIN"/>
    <property type="match status" value="1"/>
</dbReference>
<proteinExistence type="predicted"/>
<keyword evidence="6 7" id="KW-0472">Membrane</keyword>
<evidence type="ECO:0000256" key="4">
    <source>
        <dbReference type="ARBA" id="ARBA00022692"/>
    </source>
</evidence>
<feature type="transmembrane region" description="Helical" evidence="7">
    <location>
        <begin position="343"/>
        <end position="366"/>
    </location>
</feature>
<feature type="transmembrane region" description="Helical" evidence="7">
    <location>
        <begin position="12"/>
        <end position="38"/>
    </location>
</feature>
<evidence type="ECO:0000256" key="6">
    <source>
        <dbReference type="ARBA" id="ARBA00023136"/>
    </source>
</evidence>